<reference evidence="7 8" key="1">
    <citation type="journal article" date="2019" name="Indoor Air">
        <title>Impacts of indoor surface finishes on bacterial viability.</title>
        <authorList>
            <person name="Hu J."/>
            <person name="Maamar S.B."/>
            <person name="Glawe A.J."/>
            <person name="Gottel N."/>
            <person name="Gilbert J.A."/>
            <person name="Hartmann E.M."/>
        </authorList>
    </citation>
    <scope>NUCLEOTIDE SEQUENCE [LARGE SCALE GENOMIC DNA]</scope>
    <source>
        <strain evidence="7 8">AF060A6</strain>
    </source>
</reference>
<dbReference type="Pfam" id="PF00005">
    <property type="entry name" value="ABC_tran"/>
    <property type="match status" value="1"/>
</dbReference>
<comment type="caution">
    <text evidence="7">The sequence shown here is derived from an EMBL/GenBank/DDBJ whole genome shotgun (WGS) entry which is preliminary data.</text>
</comment>
<evidence type="ECO:0000256" key="5">
    <source>
        <dbReference type="ARBA" id="ARBA00022967"/>
    </source>
</evidence>
<keyword evidence="4 7" id="KW-0067">ATP-binding</keyword>
<organism evidence="7 8">
    <name type="scientific">Bacillus timonensis</name>
    <dbReference type="NCBI Taxonomy" id="1033734"/>
    <lineage>
        <taxon>Bacteria</taxon>
        <taxon>Bacillati</taxon>
        <taxon>Bacillota</taxon>
        <taxon>Bacilli</taxon>
        <taxon>Bacillales</taxon>
        <taxon>Bacillaceae</taxon>
        <taxon>Bacillus</taxon>
    </lineage>
</organism>
<evidence type="ECO:0000256" key="1">
    <source>
        <dbReference type="ARBA" id="ARBA00005417"/>
    </source>
</evidence>
<dbReference type="SMART" id="SM00382">
    <property type="entry name" value="AAA"/>
    <property type="match status" value="1"/>
</dbReference>
<dbReference type="GO" id="GO:0005524">
    <property type="term" value="F:ATP binding"/>
    <property type="evidence" value="ECO:0007669"/>
    <property type="project" value="UniProtKB-KW"/>
</dbReference>
<gene>
    <name evidence="7" type="ORF">E1I69_16590</name>
</gene>
<dbReference type="InterPro" id="IPR050683">
    <property type="entry name" value="Bact_Polysacc_Export_ATP-bd"/>
</dbReference>
<proteinExistence type="inferred from homology"/>
<evidence type="ECO:0000256" key="2">
    <source>
        <dbReference type="ARBA" id="ARBA00022448"/>
    </source>
</evidence>
<evidence type="ECO:0000259" key="6">
    <source>
        <dbReference type="PROSITE" id="PS50893"/>
    </source>
</evidence>
<evidence type="ECO:0000313" key="7">
    <source>
        <dbReference type="EMBL" id="THE11025.1"/>
    </source>
</evidence>
<dbReference type="GO" id="GO:0016887">
    <property type="term" value="F:ATP hydrolysis activity"/>
    <property type="evidence" value="ECO:0007669"/>
    <property type="project" value="InterPro"/>
</dbReference>
<dbReference type="PANTHER" id="PTHR46743:SF2">
    <property type="entry name" value="TEICHOIC ACIDS EXPORT ATP-BINDING PROTEIN TAGH"/>
    <property type="match status" value="1"/>
</dbReference>
<dbReference type="AlphaFoldDB" id="A0A4S3PPC5"/>
<dbReference type="InterPro" id="IPR015860">
    <property type="entry name" value="ABC_transpr_TagH-like"/>
</dbReference>
<protein>
    <submittedName>
        <fullName evidence="7">ABC transporter ATP-binding protein</fullName>
    </submittedName>
</protein>
<sequence>MEDIAIRLDGVGKLYQGNPTRLFSLRDKLLLRKKKNKGNWSLKDISLTIDKGESVAILGDNGSGKSTLLKVILGVTSPTEGEVNVNGKIGGLIELGAGFQKELSGRENIYINGVVLGLKEKEIDNILDDIIAFSELENHIDKPIKTYSSGMKIRLGFSIAIHVNTDIVLLDEVLAVGDKRFRKKALRAIRSYLKGKTIVFVSHSEHQVRAVCEKAIVLDKGEVVYFGDVDSALNIYQNEIVERIENEVEEKNKKNHQKGTLTTKSV</sequence>
<dbReference type="Gene3D" id="3.40.50.300">
    <property type="entry name" value="P-loop containing nucleotide triphosphate hydrolases"/>
    <property type="match status" value="1"/>
</dbReference>
<feature type="domain" description="ABC transporter" evidence="6">
    <location>
        <begin position="25"/>
        <end position="245"/>
    </location>
</feature>
<keyword evidence="5" id="KW-1278">Translocase</keyword>
<dbReference type="CDD" id="cd03220">
    <property type="entry name" value="ABC_KpsT_Wzt"/>
    <property type="match status" value="1"/>
</dbReference>
<dbReference type="InterPro" id="IPR003593">
    <property type="entry name" value="AAA+_ATPase"/>
</dbReference>
<name>A0A4S3PPC5_9BACI</name>
<evidence type="ECO:0000256" key="3">
    <source>
        <dbReference type="ARBA" id="ARBA00022741"/>
    </source>
</evidence>
<dbReference type="GO" id="GO:0016020">
    <property type="term" value="C:membrane"/>
    <property type="evidence" value="ECO:0007669"/>
    <property type="project" value="InterPro"/>
</dbReference>
<dbReference type="SUPFAM" id="SSF52540">
    <property type="entry name" value="P-loop containing nucleoside triphosphate hydrolases"/>
    <property type="match status" value="1"/>
</dbReference>
<accession>A0A4S3PPC5</accession>
<dbReference type="PROSITE" id="PS50893">
    <property type="entry name" value="ABC_TRANSPORTER_2"/>
    <property type="match status" value="1"/>
</dbReference>
<dbReference type="GO" id="GO:0140359">
    <property type="term" value="F:ABC-type transporter activity"/>
    <property type="evidence" value="ECO:0007669"/>
    <property type="project" value="InterPro"/>
</dbReference>
<keyword evidence="8" id="KW-1185">Reference proteome</keyword>
<dbReference type="InterPro" id="IPR003439">
    <property type="entry name" value="ABC_transporter-like_ATP-bd"/>
</dbReference>
<dbReference type="EMBL" id="SLUB01000035">
    <property type="protein sequence ID" value="THE11025.1"/>
    <property type="molecule type" value="Genomic_DNA"/>
</dbReference>
<comment type="similarity">
    <text evidence="1">Belongs to the ABC transporter superfamily.</text>
</comment>
<dbReference type="InterPro" id="IPR027417">
    <property type="entry name" value="P-loop_NTPase"/>
</dbReference>
<dbReference type="OrthoDB" id="9778870at2"/>
<keyword evidence="3" id="KW-0547">Nucleotide-binding</keyword>
<evidence type="ECO:0000313" key="8">
    <source>
        <dbReference type="Proteomes" id="UP000306477"/>
    </source>
</evidence>
<keyword evidence="2" id="KW-0813">Transport</keyword>
<dbReference type="PANTHER" id="PTHR46743">
    <property type="entry name" value="TEICHOIC ACIDS EXPORT ATP-BINDING PROTEIN TAGH"/>
    <property type="match status" value="1"/>
</dbReference>
<dbReference type="Proteomes" id="UP000306477">
    <property type="component" value="Unassembled WGS sequence"/>
</dbReference>
<evidence type="ECO:0000256" key="4">
    <source>
        <dbReference type="ARBA" id="ARBA00022840"/>
    </source>
</evidence>